<reference evidence="2 3" key="1">
    <citation type="journal article" date="2018" name="Int. J. Syst. Evol. Microbiol.">
        <title>Glycomyces paridis sp. nov., isolated from the medicinal plant Paris polyphylla.</title>
        <authorList>
            <person name="Fang X.M."/>
            <person name="Bai J.L."/>
            <person name="Su J."/>
            <person name="Zhao L.L."/>
            <person name="Liu H.Y."/>
            <person name="Ma B.P."/>
            <person name="Zhang Y.Q."/>
            <person name="Yu L.Y."/>
        </authorList>
    </citation>
    <scope>NUCLEOTIDE SEQUENCE [LARGE SCALE GENOMIC DNA]</scope>
    <source>
        <strain evidence="2 3">CPCC 204357</strain>
    </source>
</reference>
<dbReference type="AlphaFoldDB" id="A0A4S8PJM0"/>
<name>A0A4S8PJM0_9ACTN</name>
<dbReference type="InterPro" id="IPR000182">
    <property type="entry name" value="GNAT_dom"/>
</dbReference>
<keyword evidence="2" id="KW-0808">Transferase</keyword>
<dbReference type="Gene3D" id="3.40.630.30">
    <property type="match status" value="1"/>
</dbReference>
<sequence>MTLRVAKTGGRWEARSAGALAGRAHCWTRPDGKRFADFVSEDAAVIAALSAAVTEDGRALHTTADVADADALRRLAEAGFVGERYEHRWTVPVTVAADWDDAALAPFEVRSPEDSDASALRVLDDELRADIPGLRGWRWSREAWEAEHASPAYDPALYPVLRDGQRFAGMARVWSNPGGPRLGLVAVTRPYRRRGLGAALLARLFRELRERGETEVATECDAANTASHALLAKAGGRIVGGEVELVARPA</sequence>
<dbReference type="InterPro" id="IPR016181">
    <property type="entry name" value="Acyl_CoA_acyltransferase"/>
</dbReference>
<protein>
    <submittedName>
        <fullName evidence="2">GNAT family N-acetyltransferase</fullName>
    </submittedName>
</protein>
<evidence type="ECO:0000313" key="2">
    <source>
        <dbReference type="EMBL" id="THV30893.1"/>
    </source>
</evidence>
<comment type="caution">
    <text evidence="2">The sequence shown here is derived from an EMBL/GenBank/DDBJ whole genome shotgun (WGS) entry which is preliminary data.</text>
</comment>
<dbReference type="EMBL" id="STGX01000003">
    <property type="protein sequence ID" value="THV30893.1"/>
    <property type="molecule type" value="Genomic_DNA"/>
</dbReference>
<dbReference type="GO" id="GO:0016747">
    <property type="term" value="F:acyltransferase activity, transferring groups other than amino-acyl groups"/>
    <property type="evidence" value="ECO:0007669"/>
    <property type="project" value="InterPro"/>
</dbReference>
<evidence type="ECO:0000259" key="1">
    <source>
        <dbReference type="PROSITE" id="PS51186"/>
    </source>
</evidence>
<dbReference type="PROSITE" id="PS51186">
    <property type="entry name" value="GNAT"/>
    <property type="match status" value="1"/>
</dbReference>
<dbReference type="RefSeq" id="WP_136528759.1">
    <property type="nucleotide sequence ID" value="NZ_STGX01000003.1"/>
</dbReference>
<dbReference type="Proteomes" id="UP000305792">
    <property type="component" value="Unassembled WGS sequence"/>
</dbReference>
<organism evidence="2 3">
    <name type="scientific">Glycomyces paridis</name>
    <dbReference type="NCBI Taxonomy" id="2126555"/>
    <lineage>
        <taxon>Bacteria</taxon>
        <taxon>Bacillati</taxon>
        <taxon>Actinomycetota</taxon>
        <taxon>Actinomycetes</taxon>
        <taxon>Glycomycetales</taxon>
        <taxon>Glycomycetaceae</taxon>
        <taxon>Glycomyces</taxon>
    </lineage>
</organism>
<proteinExistence type="predicted"/>
<feature type="domain" description="N-acetyltransferase" evidence="1">
    <location>
        <begin position="107"/>
        <end position="250"/>
    </location>
</feature>
<evidence type="ECO:0000313" key="3">
    <source>
        <dbReference type="Proteomes" id="UP000305792"/>
    </source>
</evidence>
<dbReference type="OrthoDB" id="9799092at2"/>
<keyword evidence="3" id="KW-1185">Reference proteome</keyword>
<gene>
    <name evidence="2" type="ORF">E9998_05850</name>
</gene>
<accession>A0A4S8PJM0</accession>
<dbReference type="Pfam" id="PF00583">
    <property type="entry name" value="Acetyltransf_1"/>
    <property type="match status" value="1"/>
</dbReference>
<dbReference type="CDD" id="cd04301">
    <property type="entry name" value="NAT_SF"/>
    <property type="match status" value="1"/>
</dbReference>
<dbReference type="SUPFAM" id="SSF55729">
    <property type="entry name" value="Acyl-CoA N-acyltransferases (Nat)"/>
    <property type="match status" value="1"/>
</dbReference>